<accession>A0A2T6ZI04</accession>
<gene>
    <name evidence="2" type="ORF">B9Z19DRAFT_371550</name>
</gene>
<reference evidence="2 3" key="1">
    <citation type="submission" date="2017-04" db="EMBL/GenBank/DDBJ databases">
        <title>Draft genome sequence of Tuber borchii Vittad., a whitish edible truffle.</title>
        <authorList>
            <consortium name="DOE Joint Genome Institute"/>
            <person name="Murat C."/>
            <person name="Kuo A."/>
            <person name="Barry K.W."/>
            <person name="Clum A."/>
            <person name="Dockter R.B."/>
            <person name="Fauchery L."/>
            <person name="Iotti M."/>
            <person name="Kohler A."/>
            <person name="Labutti K."/>
            <person name="Lindquist E.A."/>
            <person name="Lipzen A."/>
            <person name="Ohm R.A."/>
            <person name="Wang M."/>
            <person name="Grigoriev I.V."/>
            <person name="Zambonelli A."/>
            <person name="Martin F.M."/>
        </authorList>
    </citation>
    <scope>NUCLEOTIDE SEQUENCE [LARGE SCALE GENOMIC DNA]</scope>
    <source>
        <strain evidence="2 3">Tbo3840</strain>
    </source>
</reference>
<evidence type="ECO:0000256" key="1">
    <source>
        <dbReference type="SAM" id="SignalP"/>
    </source>
</evidence>
<organism evidence="2 3">
    <name type="scientific">Tuber borchii</name>
    <name type="common">White truffle</name>
    <dbReference type="NCBI Taxonomy" id="42251"/>
    <lineage>
        <taxon>Eukaryota</taxon>
        <taxon>Fungi</taxon>
        <taxon>Dikarya</taxon>
        <taxon>Ascomycota</taxon>
        <taxon>Pezizomycotina</taxon>
        <taxon>Pezizomycetes</taxon>
        <taxon>Pezizales</taxon>
        <taxon>Tuberaceae</taxon>
        <taxon>Tuber</taxon>
    </lineage>
</organism>
<sequence>MHLPGASSLMLLGSLLLSLDKPPEGHRRGTQISEVRRRRREQEFSLLRFWGNVRKGCKNSVRESNTGRENCGSCV</sequence>
<proteinExistence type="predicted"/>
<comment type="caution">
    <text evidence="2">The sequence shown here is derived from an EMBL/GenBank/DDBJ whole genome shotgun (WGS) entry which is preliminary data.</text>
</comment>
<evidence type="ECO:0000313" key="2">
    <source>
        <dbReference type="EMBL" id="PUU75128.1"/>
    </source>
</evidence>
<keyword evidence="1" id="KW-0732">Signal</keyword>
<dbReference type="EMBL" id="NESQ01000250">
    <property type="protein sequence ID" value="PUU75128.1"/>
    <property type="molecule type" value="Genomic_DNA"/>
</dbReference>
<protein>
    <submittedName>
        <fullName evidence="2">Uncharacterized protein</fullName>
    </submittedName>
</protein>
<evidence type="ECO:0000313" key="3">
    <source>
        <dbReference type="Proteomes" id="UP000244722"/>
    </source>
</evidence>
<feature type="signal peptide" evidence="1">
    <location>
        <begin position="1"/>
        <end position="25"/>
    </location>
</feature>
<feature type="chain" id="PRO_5015613285" evidence="1">
    <location>
        <begin position="26"/>
        <end position="75"/>
    </location>
</feature>
<dbReference type="AlphaFoldDB" id="A0A2T6ZI04"/>
<dbReference type="Proteomes" id="UP000244722">
    <property type="component" value="Unassembled WGS sequence"/>
</dbReference>
<keyword evidence="3" id="KW-1185">Reference proteome</keyword>
<name>A0A2T6ZI04_TUBBO</name>